<protein>
    <submittedName>
        <fullName evidence="1">Uncharacterized protein</fullName>
    </submittedName>
</protein>
<organism evidence="1">
    <name type="scientific">marine metagenome</name>
    <dbReference type="NCBI Taxonomy" id="408172"/>
    <lineage>
        <taxon>unclassified sequences</taxon>
        <taxon>metagenomes</taxon>
        <taxon>ecological metagenomes</taxon>
    </lineage>
</organism>
<dbReference type="AlphaFoldDB" id="A0A382RF15"/>
<name>A0A382RF15_9ZZZZ</name>
<accession>A0A382RF15</accession>
<gene>
    <name evidence="1" type="ORF">METZ01_LOCUS348686</name>
</gene>
<reference evidence="1" key="1">
    <citation type="submission" date="2018-05" db="EMBL/GenBank/DDBJ databases">
        <authorList>
            <person name="Lanie J.A."/>
            <person name="Ng W.-L."/>
            <person name="Kazmierczak K.M."/>
            <person name="Andrzejewski T.M."/>
            <person name="Davidsen T.M."/>
            <person name="Wayne K.J."/>
            <person name="Tettelin H."/>
            <person name="Glass J.I."/>
            <person name="Rusch D."/>
            <person name="Podicherti R."/>
            <person name="Tsui H.-C.T."/>
            <person name="Winkler M.E."/>
        </authorList>
    </citation>
    <scope>NUCLEOTIDE SEQUENCE</scope>
</reference>
<proteinExistence type="predicted"/>
<evidence type="ECO:0000313" key="1">
    <source>
        <dbReference type="EMBL" id="SVC95832.1"/>
    </source>
</evidence>
<dbReference type="EMBL" id="UINC01120990">
    <property type="protein sequence ID" value="SVC95832.1"/>
    <property type="molecule type" value="Genomic_DNA"/>
</dbReference>
<sequence length="222" mass="24013">MLKILFPTLLIAIALPLTAAEFAVKVATTPVPKDVSAAVKKTLGKNCIQLSMGEKPWLEFWLRAPLPLNAMPAKPEKALDALATATLLGVVRVHKSGRDYRDDDLYRGVFTMRYGKIPGDGNHLGATDYPYFAVLIPAAKDLRLDTYKTFKSMTKASLKETAAEHPMILSLRPAKKAGGKPTIIEPAPEHKSILLAASGKLKDAKAPVAIPLQIVFAGFGEQ</sequence>